<keyword evidence="3" id="KW-1185">Reference proteome</keyword>
<dbReference type="PANTHER" id="PTHR31115:SF4">
    <property type="entry name" value="SPECTRIN BETA CHAIN, BRAIN"/>
    <property type="match status" value="1"/>
</dbReference>
<evidence type="ECO:0000256" key="1">
    <source>
        <dbReference type="SAM" id="MobiDB-lite"/>
    </source>
</evidence>
<comment type="caution">
    <text evidence="2">The sequence shown here is derived from an EMBL/GenBank/DDBJ whole genome shotgun (WGS) entry which is preliminary data.</text>
</comment>
<feature type="region of interest" description="Disordered" evidence="1">
    <location>
        <begin position="1115"/>
        <end position="1142"/>
    </location>
</feature>
<protein>
    <submittedName>
        <fullName evidence="2">Uncharacterized protein</fullName>
    </submittedName>
</protein>
<dbReference type="Proteomes" id="UP000187406">
    <property type="component" value="Unassembled WGS sequence"/>
</dbReference>
<feature type="compositionally biased region" description="Basic residues" evidence="1">
    <location>
        <begin position="1122"/>
        <end position="1132"/>
    </location>
</feature>
<dbReference type="OrthoDB" id="1915143at2759"/>
<organism evidence="2 3">
    <name type="scientific">Cephalotus follicularis</name>
    <name type="common">Albany pitcher plant</name>
    <dbReference type="NCBI Taxonomy" id="3775"/>
    <lineage>
        <taxon>Eukaryota</taxon>
        <taxon>Viridiplantae</taxon>
        <taxon>Streptophyta</taxon>
        <taxon>Embryophyta</taxon>
        <taxon>Tracheophyta</taxon>
        <taxon>Spermatophyta</taxon>
        <taxon>Magnoliopsida</taxon>
        <taxon>eudicotyledons</taxon>
        <taxon>Gunneridae</taxon>
        <taxon>Pentapetalae</taxon>
        <taxon>rosids</taxon>
        <taxon>fabids</taxon>
        <taxon>Oxalidales</taxon>
        <taxon>Cephalotaceae</taxon>
        <taxon>Cephalotus</taxon>
    </lineage>
</organism>
<accession>A0A1Q3BFR4</accession>
<feature type="region of interest" description="Disordered" evidence="1">
    <location>
        <begin position="514"/>
        <end position="577"/>
    </location>
</feature>
<dbReference type="AlphaFoldDB" id="A0A1Q3BFR4"/>
<evidence type="ECO:0000313" key="2">
    <source>
        <dbReference type="EMBL" id="GAV66623.1"/>
    </source>
</evidence>
<feature type="region of interest" description="Disordered" evidence="1">
    <location>
        <begin position="1160"/>
        <end position="1182"/>
    </location>
</feature>
<feature type="compositionally biased region" description="Polar residues" evidence="1">
    <location>
        <begin position="1160"/>
        <end position="1172"/>
    </location>
</feature>
<dbReference type="EMBL" id="BDDD01000490">
    <property type="protein sequence ID" value="GAV66623.1"/>
    <property type="molecule type" value="Genomic_DNA"/>
</dbReference>
<feature type="region of interest" description="Disordered" evidence="1">
    <location>
        <begin position="425"/>
        <end position="447"/>
    </location>
</feature>
<feature type="compositionally biased region" description="Polar residues" evidence="1">
    <location>
        <begin position="1133"/>
        <end position="1142"/>
    </location>
</feature>
<dbReference type="STRING" id="3775.A0A1Q3BFR4"/>
<sequence>MLGSVNNLSRGIATLSADMQPLPQFLPLDPIILGNKKYTRSGELRRVLGVPLGSSSDDLSLGLAQSKPFLPVATEELKNFKESVQDASKKARDRAKKLHDSIFKLDKYREALGSKKRQRCDILSSERSGGPNLTKIGSQIRRNPHGILTQRSDDKTKSVGLNKRIRTSVADMRQIVTEKEGDMLPTVTSSSVRIEEKIRRLPVGGEGWDSKMKRKRSVGAVNNRVLNGDRDIKRAMLPKLSADSTLQSCDAKDFRLKSSPGVGVINKFNVTFEPAGSDSSLVLKNGLESTPLPGDCTTVLEQRIMEKGNKKSNIRDGNPASCSSTLLKAKVSRAPRTGSIMVLDSFSRDLPLSGVFQGWEEPSSVNKVPMSGVANNQKHPISMGSSSHAIAQWVGQRPHKNSRTRRTNLVYPVNKHVEAQVTSPGFATSDFNSRTPPFKSNGSLLTSTTENNIPKIKRKLENVSSPIGLSESEESGAGENKVKEKGIDSGEMALNATHKAGAFALPIRKNRVPTNETGYGVRRQGRSGSGSYITRPGIHPLREKSENLPTTKPFQTVRHASDKGKSKSGRPPYKKLKDRMGSNYVALMVNGGLSDFTGEFDDDHEELFVAANSARNAGNIACSGPFWKKMESIFASHSSDDMSYLKKQISFAEELDESLSQMFSFKYNVSGGVLHKVAHDCSVKRQGGDSNKESIKADTLCGRFDRGRLDKVTPLYQRVLSALIEEDESEEFYHHSVGKNMPLHYASDDSHCGSCNLIDIESKDIDRMESEVESNADFQTLMICSMDRLSGDKGAASNTFRNPTWSNSLHSVEQWLEEDLLHSDGVVVSEICSNDLFQLQPRDMNAHGFSSSNSQYQLMSLDDRLLLELQSIGLYPETLPELAEGEEVINQDVFELKERLYQQIVKKKNYLEKIDKAIQKVRVVEERKMEYVAMDQLIEMAYKKQMANRGGHASKSAVRKVSRQVALAFIKRTLARCQKLEETGSSCFTEAALQDVMFSVLPCSNDAKSLDCVGSGTASNTCNEASNHQIEAKGSGAVSSPSERFDSHSDYLDRGYSDALHAVHSSKHYTKHASVLNKVKREVLIEDVVGSASSRVTSTIDDTVLGGVRGRKYGRERDENRHVRKTKPKAKQKNIQLSTSGNGLHGWDSEAIQSASAVCGSSQPIVNPSNRTDIQRDSSNEADEPIDYVKLQLHELDLGVSDDLGGPQDLSTWLNFEEDGLQDHDSIGLEIPMDDLKDLAMLL</sequence>
<dbReference type="InParanoid" id="A0A1Q3BFR4"/>
<proteinExistence type="predicted"/>
<dbReference type="FunCoup" id="A0A1Q3BFR4">
    <property type="interactions" value="1880"/>
</dbReference>
<gene>
    <name evidence="2" type="ORF">CFOL_v3_10133</name>
</gene>
<evidence type="ECO:0000313" key="3">
    <source>
        <dbReference type="Proteomes" id="UP000187406"/>
    </source>
</evidence>
<dbReference type="PANTHER" id="PTHR31115">
    <property type="entry name" value="OS05G0107300 PROTEIN"/>
    <property type="match status" value="1"/>
</dbReference>
<feature type="compositionally biased region" description="Basic residues" evidence="1">
    <location>
        <begin position="566"/>
        <end position="577"/>
    </location>
</feature>
<reference evidence="3" key="1">
    <citation type="submission" date="2016-04" db="EMBL/GenBank/DDBJ databases">
        <title>Cephalotus genome sequencing.</title>
        <authorList>
            <person name="Fukushima K."/>
            <person name="Hasebe M."/>
            <person name="Fang X."/>
        </authorList>
    </citation>
    <scope>NUCLEOTIDE SEQUENCE [LARGE SCALE GENOMIC DNA]</scope>
    <source>
        <strain evidence="3">cv. St1</strain>
    </source>
</reference>
<name>A0A1Q3BFR4_CEPFO</name>